<dbReference type="eggNOG" id="ENOG502T082">
    <property type="taxonomic scope" value="Eukaryota"/>
</dbReference>
<evidence type="ECO:0000313" key="11">
    <source>
        <dbReference type="RGD" id="1587817"/>
    </source>
</evidence>
<dbReference type="UCSC" id="RGD:1587817">
    <property type="organism name" value="rat"/>
</dbReference>
<comment type="subcellular location">
    <subcellularLocation>
        <location evidence="1">Secreted</location>
    </subcellularLocation>
</comment>
<reference evidence="9" key="2">
    <citation type="submission" date="2025-08" db="UniProtKB">
        <authorList>
            <consortium name="Ensembl"/>
        </authorList>
    </citation>
    <scope>IDENTIFICATION</scope>
    <source>
        <strain evidence="9">Brown Norway</strain>
    </source>
</reference>
<dbReference type="GO" id="GO:0008009">
    <property type="term" value="F:chemokine activity"/>
    <property type="evidence" value="ECO:0000266"/>
    <property type="project" value="RGD"/>
</dbReference>
<dbReference type="Pfam" id="PF00048">
    <property type="entry name" value="IL8"/>
    <property type="match status" value="1"/>
</dbReference>
<dbReference type="SMART" id="SM00199">
    <property type="entry name" value="SCY"/>
    <property type="match status" value="1"/>
</dbReference>
<dbReference type="GO" id="GO:0070098">
    <property type="term" value="P:chemokine-mediated signaling pathway"/>
    <property type="evidence" value="ECO:0000266"/>
    <property type="project" value="RGD"/>
</dbReference>
<evidence type="ECO:0000256" key="5">
    <source>
        <dbReference type="ARBA" id="ARBA00022525"/>
    </source>
</evidence>
<dbReference type="FunCoup" id="D3ZQG2">
    <property type="interactions" value="262"/>
</dbReference>
<feature type="domain" description="Chemokine interleukin-8-like" evidence="8">
    <location>
        <begin position="86"/>
        <end position="144"/>
    </location>
</feature>
<dbReference type="GO" id="GO:0030335">
    <property type="term" value="P:positive regulation of cell migration"/>
    <property type="evidence" value="ECO:0000266"/>
    <property type="project" value="RGD"/>
</dbReference>
<dbReference type="PaxDb" id="10116-ENSRNOP00000001963"/>
<dbReference type="InParanoid" id="D3ZQG2"/>
<proteinExistence type="inferred from homology"/>
<dbReference type="InterPro" id="IPR001811">
    <property type="entry name" value="Chemokine_IL8-like_dom"/>
</dbReference>
<dbReference type="AGR" id="RGD:1587817"/>
<dbReference type="InterPro" id="IPR036048">
    <property type="entry name" value="Interleukin_8-like_sf"/>
</dbReference>
<dbReference type="GO" id="GO:0005615">
    <property type="term" value="C:extracellular space"/>
    <property type="evidence" value="ECO:0000266"/>
    <property type="project" value="RGD"/>
</dbReference>
<dbReference type="GO" id="GO:0001938">
    <property type="term" value="P:positive regulation of endothelial cell proliferation"/>
    <property type="evidence" value="ECO:0000266"/>
    <property type="project" value="RGD"/>
</dbReference>
<organism evidence="9 10">
    <name type="scientific">Rattus norvegicus</name>
    <name type="common">Rat</name>
    <dbReference type="NCBI Taxonomy" id="10116"/>
    <lineage>
        <taxon>Eukaryota</taxon>
        <taxon>Metazoa</taxon>
        <taxon>Chordata</taxon>
        <taxon>Craniata</taxon>
        <taxon>Vertebrata</taxon>
        <taxon>Euteleostomi</taxon>
        <taxon>Mammalia</taxon>
        <taxon>Eutheria</taxon>
        <taxon>Euarchontoglires</taxon>
        <taxon>Glires</taxon>
        <taxon>Rodentia</taxon>
        <taxon>Myomorpha</taxon>
        <taxon>Muroidea</taxon>
        <taxon>Muridae</taxon>
        <taxon>Murinae</taxon>
        <taxon>Rattus</taxon>
    </lineage>
</organism>
<dbReference type="CDD" id="cd00272">
    <property type="entry name" value="Chemokine_CC"/>
    <property type="match status" value="1"/>
</dbReference>
<dbReference type="Ensembl" id="ENSRNOT00000001963.7">
    <property type="protein sequence ID" value="ENSRNOP00000001963.5"/>
    <property type="gene ID" value="ENSRNOG00000031162.6"/>
</dbReference>
<evidence type="ECO:0000259" key="8">
    <source>
        <dbReference type="SMART" id="SM00199"/>
    </source>
</evidence>
<keyword evidence="6" id="KW-0732">Signal</keyword>
<sequence>MASQTLRSTSDGGGFLSVHTKVVRSQPATWMVSHRLREDKPGGAEEPSIKGPGEWTMKTFSLGPIVLLAVFLSVQLGVATCESEMPMPCCSYFSHYVIPWHWLYSYQITDSSCPNEGVIFTTKTGKQYCVQPGDKWVQRYISLLNAKKHW</sequence>
<dbReference type="HOGENOM" id="CLU_141716_6_0_1"/>
<keyword evidence="10" id="KW-1185">Reference proteome</keyword>
<dbReference type="RGD" id="1310245">
    <property type="gene designation" value="Ccl24"/>
</dbReference>
<dbReference type="RGD" id="1587817">
    <property type="gene designation" value="Ccl26"/>
</dbReference>
<dbReference type="GeneTree" id="ENSGT01100000263482"/>
<dbReference type="GO" id="GO:0031737">
    <property type="term" value="F:CX3C chemokine receptor binding"/>
    <property type="evidence" value="ECO:0000266"/>
    <property type="project" value="RGD"/>
</dbReference>
<dbReference type="InterPro" id="IPR039809">
    <property type="entry name" value="Chemokine_b/g/d"/>
</dbReference>
<dbReference type="OMA" id="CESEMPM"/>
<evidence type="ECO:0000256" key="3">
    <source>
        <dbReference type="ARBA" id="ARBA00022500"/>
    </source>
</evidence>
<gene>
    <name evidence="11" type="primary">Ccl26</name>
    <name evidence="9" type="synonym">Ccl24</name>
</gene>
<dbReference type="PANTHER" id="PTHR12015:SF73">
    <property type="entry name" value="C-C MOTIF CHEMOKINE 26"/>
    <property type="match status" value="1"/>
</dbReference>
<dbReference type="FunFam" id="2.40.50.40:FF:000002">
    <property type="entry name" value="C-C motif chemokine"/>
    <property type="match status" value="1"/>
</dbReference>
<dbReference type="GO" id="GO:0002548">
    <property type="term" value="P:monocyte chemotaxis"/>
    <property type="evidence" value="ECO:0000266"/>
    <property type="project" value="RGD"/>
</dbReference>
<evidence type="ECO:0000256" key="6">
    <source>
        <dbReference type="ARBA" id="ARBA00022729"/>
    </source>
</evidence>
<dbReference type="GO" id="GO:0031728">
    <property type="term" value="F:CCR3 chemokine receptor binding"/>
    <property type="evidence" value="ECO:0000266"/>
    <property type="project" value="RGD"/>
</dbReference>
<accession>D3ZQG2</accession>
<keyword evidence="4" id="KW-0202">Cytokine</keyword>
<dbReference type="PANTHER" id="PTHR12015">
    <property type="entry name" value="SMALL INDUCIBLE CYTOKINE A"/>
    <property type="match status" value="1"/>
</dbReference>
<comment type="similarity">
    <text evidence="2">Belongs to the intercrine beta (chemokine CC) family.</text>
</comment>
<dbReference type="GO" id="GO:0010818">
    <property type="term" value="P:T cell chemotaxis"/>
    <property type="evidence" value="ECO:0000266"/>
    <property type="project" value="RGD"/>
</dbReference>
<dbReference type="Gene3D" id="2.40.50.40">
    <property type="match status" value="1"/>
</dbReference>
<name>D3ZQG2_RAT</name>
<dbReference type="AlphaFoldDB" id="D3ZQG2"/>
<evidence type="ECO:0000256" key="2">
    <source>
        <dbReference type="ARBA" id="ARBA00010868"/>
    </source>
</evidence>
<reference evidence="9" key="3">
    <citation type="submission" date="2025-09" db="UniProtKB">
        <authorList>
            <consortium name="Ensembl"/>
        </authorList>
    </citation>
    <scope>IDENTIFICATION</scope>
    <source>
        <strain evidence="9">Brown Norway</strain>
    </source>
</reference>
<reference evidence="9" key="1">
    <citation type="submission" date="2024-01" db="EMBL/GenBank/DDBJ databases">
        <title>GRCr8: a new rat reference genome assembly contstructed from accurate long reads and long range scaffolding.</title>
        <authorList>
            <person name="Doris P.A."/>
            <person name="Kalbfleisch T."/>
            <person name="Li K."/>
            <person name="Howe K."/>
            <person name="Wood J."/>
        </authorList>
    </citation>
    <scope>NUCLEOTIDE SEQUENCE [LARGE SCALE GENOMIC DNA]</scope>
    <source>
        <strain evidence="9">Brown Norway</strain>
    </source>
</reference>
<dbReference type="GO" id="GO:0048018">
    <property type="term" value="F:receptor ligand activity"/>
    <property type="evidence" value="ECO:0000266"/>
    <property type="project" value="RGD"/>
</dbReference>
<evidence type="ECO:0000256" key="1">
    <source>
        <dbReference type="ARBA" id="ARBA00004613"/>
    </source>
</evidence>
<dbReference type="STRING" id="10116.ENSRNOP00000001963"/>
<dbReference type="Bgee" id="ENSRNOG00000001444">
    <property type="expression patterns" value="Expressed in testis and 4 other cell types or tissues"/>
</dbReference>
<dbReference type="Proteomes" id="UP000002494">
    <property type="component" value="Chromosome 12"/>
</dbReference>
<keyword evidence="7" id="KW-1015">Disulfide bond</keyword>
<keyword evidence="5" id="KW-0964">Secreted</keyword>
<evidence type="ECO:0000256" key="4">
    <source>
        <dbReference type="ARBA" id="ARBA00022514"/>
    </source>
</evidence>
<protein>
    <submittedName>
        <fullName evidence="9">C-C motif chemokine ligand 24</fullName>
    </submittedName>
</protein>
<dbReference type="GO" id="GO:0030838">
    <property type="term" value="P:positive regulation of actin filament polymerization"/>
    <property type="evidence" value="ECO:0000266"/>
    <property type="project" value="RGD"/>
</dbReference>
<evidence type="ECO:0000313" key="10">
    <source>
        <dbReference type="Proteomes" id="UP000002494"/>
    </source>
</evidence>
<dbReference type="GO" id="GO:0050921">
    <property type="term" value="P:positive regulation of chemotaxis"/>
    <property type="evidence" value="ECO:0000266"/>
    <property type="project" value="RGD"/>
</dbReference>
<keyword evidence="3" id="KW-0145">Chemotaxis</keyword>
<dbReference type="VEuPathDB" id="HostDB:ENSRNOG00000001444"/>
<dbReference type="GO" id="GO:0006955">
    <property type="term" value="P:immune response"/>
    <property type="evidence" value="ECO:0007669"/>
    <property type="project" value="InterPro"/>
</dbReference>
<dbReference type="SUPFAM" id="SSF54117">
    <property type="entry name" value="Interleukin 8-like chemokines"/>
    <property type="match status" value="1"/>
</dbReference>
<dbReference type="OrthoDB" id="8934837at2759"/>
<evidence type="ECO:0000256" key="7">
    <source>
        <dbReference type="ARBA" id="ARBA00023157"/>
    </source>
</evidence>
<evidence type="ECO:0000313" key="9">
    <source>
        <dbReference type="Ensembl" id="ENSRNOP00000001963.5"/>
    </source>
</evidence>